<name>A0A6J7WH00_9CAUD</name>
<protein>
    <submittedName>
        <fullName evidence="1">Uncharacterized protein</fullName>
    </submittedName>
</protein>
<accession>A0A6J7WH00</accession>
<dbReference type="EMBL" id="LR798243">
    <property type="protein sequence ID" value="CAB5215015.1"/>
    <property type="molecule type" value="Genomic_DNA"/>
</dbReference>
<reference evidence="1" key="1">
    <citation type="submission" date="2020-05" db="EMBL/GenBank/DDBJ databases">
        <authorList>
            <person name="Chiriac C."/>
            <person name="Salcher M."/>
            <person name="Ghai R."/>
            <person name="Kavagutti S V."/>
        </authorList>
    </citation>
    <scope>NUCLEOTIDE SEQUENCE</scope>
</reference>
<proteinExistence type="predicted"/>
<gene>
    <name evidence="1" type="ORF">UFOVP190_359</name>
</gene>
<evidence type="ECO:0000313" key="1">
    <source>
        <dbReference type="EMBL" id="CAB5215015.1"/>
    </source>
</evidence>
<sequence>MIKTSYKMQLSEYYDYHEEIEKDFQKIYPGFRLIRESKDISTNLWVYRVWFENEKDYTWFELNQQ</sequence>
<organism evidence="1">
    <name type="scientific">uncultured Caudovirales phage</name>
    <dbReference type="NCBI Taxonomy" id="2100421"/>
    <lineage>
        <taxon>Viruses</taxon>
        <taxon>Duplodnaviria</taxon>
        <taxon>Heunggongvirae</taxon>
        <taxon>Uroviricota</taxon>
        <taxon>Caudoviricetes</taxon>
        <taxon>Peduoviridae</taxon>
        <taxon>Maltschvirus</taxon>
        <taxon>Maltschvirus maltsch</taxon>
    </lineage>
</organism>